<organism evidence="1 2">
    <name type="scientific">Aristaeella lactis</name>
    <dbReference type="NCBI Taxonomy" id="3046383"/>
    <lineage>
        <taxon>Bacteria</taxon>
        <taxon>Bacillati</taxon>
        <taxon>Bacillota</taxon>
        <taxon>Clostridia</taxon>
        <taxon>Eubacteriales</taxon>
        <taxon>Aristaeellaceae</taxon>
        <taxon>Aristaeella</taxon>
    </lineage>
</organism>
<dbReference type="Proteomes" id="UP000192328">
    <property type="component" value="Unassembled WGS sequence"/>
</dbReference>
<dbReference type="EMBL" id="FWXZ01000001">
    <property type="protein sequence ID" value="SMC38717.1"/>
    <property type="molecule type" value="Genomic_DNA"/>
</dbReference>
<sequence>MADKLDIRDRAKALWLRGMKAVGNTAASIANNTRYKVDEVTIQNRRREVLGDLANKAYALWLKGESFPQPMVRMLEEMKKLDEQLNDMRAERYAASMSIKESGASQDSEWNITNDPGSEDTAEDDPADFPAEQSPVCTEINELFDNTSSVGKMAEKVNSTLNQMSESIKKFPANEEETEKRQD</sequence>
<gene>
    <name evidence="1" type="ORF">SAMN06297397_0506</name>
</gene>
<comment type="caution">
    <text evidence="1">The sequence shown here is derived from an EMBL/GenBank/DDBJ whole genome shotgun (WGS) entry which is preliminary data.</text>
</comment>
<keyword evidence="2" id="KW-1185">Reference proteome</keyword>
<proteinExistence type="predicted"/>
<name>A0AC61PIF3_9FIRM</name>
<accession>A0AC61PIF3</accession>
<reference evidence="1" key="1">
    <citation type="submission" date="2017-04" db="EMBL/GenBank/DDBJ databases">
        <authorList>
            <person name="Varghese N."/>
            <person name="Submissions S."/>
        </authorList>
    </citation>
    <scope>NUCLEOTIDE SEQUENCE</scope>
    <source>
        <strain evidence="1">WTE2008</strain>
    </source>
</reference>
<evidence type="ECO:0000313" key="2">
    <source>
        <dbReference type="Proteomes" id="UP000192328"/>
    </source>
</evidence>
<protein>
    <submittedName>
        <fullName evidence="1">Uncharacterized protein</fullName>
    </submittedName>
</protein>
<evidence type="ECO:0000313" key="1">
    <source>
        <dbReference type="EMBL" id="SMC38717.1"/>
    </source>
</evidence>